<comment type="caution">
    <text evidence="2">The sequence shown here is derived from an EMBL/GenBank/DDBJ whole genome shotgun (WGS) entry which is preliminary data.</text>
</comment>
<proteinExistence type="predicted"/>
<organism evidence="2 3">
    <name type="scientific">Winogradskyella arenosi</name>
    <dbReference type="NCBI Taxonomy" id="533325"/>
    <lineage>
        <taxon>Bacteria</taxon>
        <taxon>Pseudomonadati</taxon>
        <taxon>Bacteroidota</taxon>
        <taxon>Flavobacteriia</taxon>
        <taxon>Flavobacteriales</taxon>
        <taxon>Flavobacteriaceae</taxon>
        <taxon>Winogradskyella</taxon>
    </lineage>
</organism>
<evidence type="ECO:0000259" key="1">
    <source>
        <dbReference type="Pfam" id="PF08937"/>
    </source>
</evidence>
<dbReference type="OrthoDB" id="9798540at2"/>
<name>A0A368ZH10_9FLAO</name>
<feature type="domain" description="Thoeris protein ThsB TIR-like" evidence="1">
    <location>
        <begin position="39"/>
        <end position="139"/>
    </location>
</feature>
<dbReference type="Proteomes" id="UP000253436">
    <property type="component" value="Unassembled WGS sequence"/>
</dbReference>
<dbReference type="Pfam" id="PF08937">
    <property type="entry name" value="ThsB_TIR"/>
    <property type="match status" value="1"/>
</dbReference>
<gene>
    <name evidence="2" type="ORF">DFQ08_103131</name>
</gene>
<dbReference type="AlphaFoldDB" id="A0A368ZH10"/>
<keyword evidence="3" id="KW-1185">Reference proteome</keyword>
<protein>
    <submittedName>
        <fullName evidence="2">TIR-like protein DUF1863</fullName>
    </submittedName>
</protein>
<evidence type="ECO:0000313" key="3">
    <source>
        <dbReference type="Proteomes" id="UP000253436"/>
    </source>
</evidence>
<dbReference type="EMBL" id="QPJO01000003">
    <property type="protein sequence ID" value="RCW91304.1"/>
    <property type="molecule type" value="Genomic_DNA"/>
</dbReference>
<dbReference type="InterPro" id="IPR015032">
    <property type="entry name" value="ThsB__TIR-like_domain"/>
</dbReference>
<reference evidence="2 3" key="1">
    <citation type="submission" date="2018-07" db="EMBL/GenBank/DDBJ databases">
        <title>Genomic Encyclopedia of Type Strains, Phase III (KMG-III): the genomes of soil and plant-associated and newly described type strains.</title>
        <authorList>
            <person name="Whitman W."/>
        </authorList>
    </citation>
    <scope>NUCLEOTIDE SEQUENCE [LARGE SCALE GENOMIC DNA]</scope>
    <source>
        <strain evidence="2 3">CECT 7958</strain>
    </source>
</reference>
<dbReference type="RefSeq" id="WP_114309827.1">
    <property type="nucleotide sequence ID" value="NZ_QPJO01000003.1"/>
</dbReference>
<evidence type="ECO:0000313" key="2">
    <source>
        <dbReference type="EMBL" id="RCW91304.1"/>
    </source>
</evidence>
<accession>A0A368ZH10</accession>
<sequence>MGRKVFVSYKYGDTHVPDLNKVDEIEIFGRIYRTARATRVRDYVDELQEIIGKDNINLGEKDGESLLHFADETIKSALKDKIFNSSVTIVMISKGMKETFKAESDQWIPWEVSYSLRQTTRADRTSRMNGVIAVVLPDENNSYDWYISEDSDCNCTNYKTSLLFEIIKANMFNVKNPDRRICSGYYVYSGEASYILNVKWKDFKVSHKTYIEKAIEIRDNKKLYDTHINI</sequence>